<sequence>MFPHLLEVLNTMIIIDRNPSRRLKAKKRLHRSDRRNKHLDTVAHQAKRCQKSSCIRRLRETHKGILLAIDITAFGVDFFTFPFPLVHRFRDTPDEFLILL</sequence>
<proteinExistence type="predicted"/>
<dbReference type="AlphaFoldDB" id="A0A0W0EV15"/>
<name>A0A0W0EV15_MONRR</name>
<keyword evidence="1" id="KW-0472">Membrane</keyword>
<keyword evidence="1" id="KW-1133">Transmembrane helix</keyword>
<accession>A0A0W0EV15</accession>
<evidence type="ECO:0000313" key="3">
    <source>
        <dbReference type="Proteomes" id="UP000054988"/>
    </source>
</evidence>
<dbReference type="EMBL" id="LATX01002514">
    <property type="protein sequence ID" value="KTB27910.1"/>
    <property type="molecule type" value="Genomic_DNA"/>
</dbReference>
<dbReference type="Proteomes" id="UP000054988">
    <property type="component" value="Unassembled WGS sequence"/>
</dbReference>
<reference evidence="2 3" key="1">
    <citation type="submission" date="2015-12" db="EMBL/GenBank/DDBJ databases">
        <title>Draft genome sequence of Moniliophthora roreri, the causal agent of frosty pod rot of cacao.</title>
        <authorList>
            <person name="Aime M.C."/>
            <person name="Diaz-Valderrama J.R."/>
            <person name="Kijpornyongpan T."/>
            <person name="Phillips-Mora W."/>
        </authorList>
    </citation>
    <scope>NUCLEOTIDE SEQUENCE [LARGE SCALE GENOMIC DNA]</scope>
    <source>
        <strain evidence="2 3">MCA 2952</strain>
    </source>
</reference>
<protein>
    <submittedName>
        <fullName evidence="2">Uncharacterized protein</fullName>
    </submittedName>
</protein>
<feature type="transmembrane region" description="Helical" evidence="1">
    <location>
        <begin position="65"/>
        <end position="86"/>
    </location>
</feature>
<keyword evidence="1" id="KW-0812">Transmembrane</keyword>
<evidence type="ECO:0000313" key="2">
    <source>
        <dbReference type="EMBL" id="KTB27910.1"/>
    </source>
</evidence>
<comment type="caution">
    <text evidence="2">The sequence shown here is derived from an EMBL/GenBank/DDBJ whole genome shotgun (WGS) entry which is preliminary data.</text>
</comment>
<organism evidence="2 3">
    <name type="scientific">Moniliophthora roreri</name>
    <name type="common">Frosty pod rot fungus</name>
    <name type="synonym">Monilia roreri</name>
    <dbReference type="NCBI Taxonomy" id="221103"/>
    <lineage>
        <taxon>Eukaryota</taxon>
        <taxon>Fungi</taxon>
        <taxon>Dikarya</taxon>
        <taxon>Basidiomycota</taxon>
        <taxon>Agaricomycotina</taxon>
        <taxon>Agaricomycetes</taxon>
        <taxon>Agaricomycetidae</taxon>
        <taxon>Agaricales</taxon>
        <taxon>Marasmiineae</taxon>
        <taxon>Marasmiaceae</taxon>
        <taxon>Moniliophthora</taxon>
    </lineage>
</organism>
<gene>
    <name evidence="2" type="ORF">WG66_19515</name>
</gene>
<evidence type="ECO:0000256" key="1">
    <source>
        <dbReference type="SAM" id="Phobius"/>
    </source>
</evidence>